<keyword evidence="1" id="KW-0808">Transferase</keyword>
<evidence type="ECO:0000313" key="1">
    <source>
        <dbReference type="EMBL" id="KOC63746.1"/>
    </source>
</evidence>
<keyword evidence="2" id="KW-1185">Reference proteome</keyword>
<sequence length="79" mass="9185">MQQLALVNRKGPILLHDNARPYVVSIIVQKLLQLSIKVLPHLSYSSDLSSSDFHFFRSPDNFLTQQRFRKQEDIGNVFQ</sequence>
<dbReference type="GO" id="GO:0005634">
    <property type="term" value="C:nucleus"/>
    <property type="evidence" value="ECO:0007669"/>
    <property type="project" value="TreeGrafter"/>
</dbReference>
<dbReference type="GO" id="GO:0000729">
    <property type="term" value="P:DNA double-strand break processing"/>
    <property type="evidence" value="ECO:0007669"/>
    <property type="project" value="TreeGrafter"/>
</dbReference>
<dbReference type="GO" id="GO:0003690">
    <property type="term" value="F:double-stranded DNA binding"/>
    <property type="evidence" value="ECO:0007669"/>
    <property type="project" value="TreeGrafter"/>
</dbReference>
<dbReference type="PANTHER" id="PTHR46060:SF2">
    <property type="entry name" value="HISTONE-LYSINE N-METHYLTRANSFERASE SETMAR"/>
    <property type="match status" value="1"/>
</dbReference>
<dbReference type="GO" id="GO:0044774">
    <property type="term" value="P:mitotic DNA integrity checkpoint signaling"/>
    <property type="evidence" value="ECO:0007669"/>
    <property type="project" value="TreeGrafter"/>
</dbReference>
<proteinExistence type="predicted"/>
<protein>
    <submittedName>
        <fullName evidence="1">Histone-lysine N-methyltransferase SETMAR</fullName>
    </submittedName>
</protein>
<name>A0A0L7QYV6_9HYME</name>
<dbReference type="GO" id="GO:0035861">
    <property type="term" value="C:site of double-strand break"/>
    <property type="evidence" value="ECO:0007669"/>
    <property type="project" value="TreeGrafter"/>
</dbReference>
<dbReference type="GO" id="GO:0042800">
    <property type="term" value="F:histone H3K4 methyltransferase activity"/>
    <property type="evidence" value="ECO:0007669"/>
    <property type="project" value="TreeGrafter"/>
</dbReference>
<dbReference type="GO" id="GO:0032259">
    <property type="term" value="P:methylation"/>
    <property type="evidence" value="ECO:0007669"/>
    <property type="project" value="UniProtKB-KW"/>
</dbReference>
<dbReference type="Proteomes" id="UP000053825">
    <property type="component" value="Unassembled WGS sequence"/>
</dbReference>
<reference evidence="1 2" key="1">
    <citation type="submission" date="2015-07" db="EMBL/GenBank/DDBJ databases">
        <title>The genome of Habropoda laboriosa.</title>
        <authorList>
            <person name="Pan H."/>
            <person name="Kapheim K."/>
        </authorList>
    </citation>
    <scope>NUCLEOTIDE SEQUENCE [LARGE SCALE GENOMIC DNA]</scope>
    <source>
        <strain evidence="1">0110345459</strain>
    </source>
</reference>
<keyword evidence="1" id="KW-0489">Methyltransferase</keyword>
<dbReference type="STRING" id="597456.A0A0L7QYV6"/>
<dbReference type="GO" id="GO:0044547">
    <property type="term" value="F:DNA topoisomerase binding"/>
    <property type="evidence" value="ECO:0007669"/>
    <property type="project" value="TreeGrafter"/>
</dbReference>
<dbReference type="GO" id="GO:0015074">
    <property type="term" value="P:DNA integration"/>
    <property type="evidence" value="ECO:0007669"/>
    <property type="project" value="TreeGrafter"/>
</dbReference>
<dbReference type="EMBL" id="KQ414687">
    <property type="protein sequence ID" value="KOC63746.1"/>
    <property type="molecule type" value="Genomic_DNA"/>
</dbReference>
<accession>A0A0L7QYV6</accession>
<dbReference type="GO" id="GO:0000793">
    <property type="term" value="C:condensed chromosome"/>
    <property type="evidence" value="ECO:0007669"/>
    <property type="project" value="TreeGrafter"/>
</dbReference>
<dbReference type="GO" id="GO:0046975">
    <property type="term" value="F:histone H3K36 methyltransferase activity"/>
    <property type="evidence" value="ECO:0007669"/>
    <property type="project" value="TreeGrafter"/>
</dbReference>
<gene>
    <name evidence="1" type="ORF">WH47_02285</name>
</gene>
<dbReference type="GO" id="GO:0000014">
    <property type="term" value="F:single-stranded DNA endodeoxyribonuclease activity"/>
    <property type="evidence" value="ECO:0007669"/>
    <property type="project" value="TreeGrafter"/>
</dbReference>
<dbReference type="GO" id="GO:0031297">
    <property type="term" value="P:replication fork processing"/>
    <property type="evidence" value="ECO:0007669"/>
    <property type="project" value="TreeGrafter"/>
</dbReference>
<evidence type="ECO:0000313" key="2">
    <source>
        <dbReference type="Proteomes" id="UP000053825"/>
    </source>
</evidence>
<dbReference type="InterPro" id="IPR036397">
    <property type="entry name" value="RNaseH_sf"/>
</dbReference>
<dbReference type="PANTHER" id="PTHR46060">
    <property type="entry name" value="MARINER MOS1 TRANSPOSASE-LIKE PROTEIN"/>
    <property type="match status" value="1"/>
</dbReference>
<dbReference type="GO" id="GO:0006303">
    <property type="term" value="P:double-strand break repair via nonhomologous end joining"/>
    <property type="evidence" value="ECO:0007669"/>
    <property type="project" value="TreeGrafter"/>
</dbReference>
<dbReference type="Gene3D" id="3.30.420.10">
    <property type="entry name" value="Ribonuclease H-like superfamily/Ribonuclease H"/>
    <property type="match status" value="1"/>
</dbReference>
<dbReference type="GO" id="GO:0003697">
    <property type="term" value="F:single-stranded DNA binding"/>
    <property type="evidence" value="ECO:0007669"/>
    <property type="project" value="TreeGrafter"/>
</dbReference>
<organism evidence="1 2">
    <name type="scientific">Habropoda laboriosa</name>
    <dbReference type="NCBI Taxonomy" id="597456"/>
    <lineage>
        <taxon>Eukaryota</taxon>
        <taxon>Metazoa</taxon>
        <taxon>Ecdysozoa</taxon>
        <taxon>Arthropoda</taxon>
        <taxon>Hexapoda</taxon>
        <taxon>Insecta</taxon>
        <taxon>Pterygota</taxon>
        <taxon>Neoptera</taxon>
        <taxon>Endopterygota</taxon>
        <taxon>Hymenoptera</taxon>
        <taxon>Apocrita</taxon>
        <taxon>Aculeata</taxon>
        <taxon>Apoidea</taxon>
        <taxon>Anthophila</taxon>
        <taxon>Apidae</taxon>
        <taxon>Habropoda</taxon>
    </lineage>
</organism>
<dbReference type="InterPro" id="IPR052709">
    <property type="entry name" value="Transposase-MT_Hybrid"/>
</dbReference>
<dbReference type="AlphaFoldDB" id="A0A0L7QYV6"/>